<keyword evidence="4" id="KW-1185">Reference proteome</keyword>
<feature type="transmembrane region" description="Helical" evidence="1">
    <location>
        <begin position="212"/>
        <end position="231"/>
    </location>
</feature>
<keyword evidence="1" id="KW-0472">Membrane</keyword>
<name>A0A4V2SQZ4_9RHOB</name>
<protein>
    <submittedName>
        <fullName evidence="3">Putative secreted protein</fullName>
    </submittedName>
</protein>
<organism evidence="3 4">
    <name type="scientific">Rhodovulum marinum</name>
    <dbReference type="NCBI Taxonomy" id="320662"/>
    <lineage>
        <taxon>Bacteria</taxon>
        <taxon>Pseudomonadati</taxon>
        <taxon>Pseudomonadota</taxon>
        <taxon>Alphaproteobacteria</taxon>
        <taxon>Rhodobacterales</taxon>
        <taxon>Paracoccaceae</taxon>
        <taxon>Rhodovulum</taxon>
    </lineage>
</organism>
<sequence>MGNFTCFERFAVTAAATSLLALVGAFGASAETIVYNGLAGTSVANGYADFDLNGDGFDDIGFYAFDYVSGTQEGGVGTYSYELGGKLYRTSIVNESDATIGATLAVGFNPGDAIDATSGDFGGGGELYVNGSGTPYGILAAAGSSAYLGFQIEVGSNFGTNDGYYFFGAAQETYYGWIAVERGSVILGDYGLQNVSGEAAAIPTVGSGPSPVPLPAGLPLLLAGLGALGLVRRRR</sequence>
<dbReference type="EMBL" id="SLXP01000006">
    <property type="protein sequence ID" value="TCP40836.1"/>
    <property type="molecule type" value="Genomic_DNA"/>
</dbReference>
<evidence type="ECO:0000256" key="2">
    <source>
        <dbReference type="SAM" id="SignalP"/>
    </source>
</evidence>
<feature type="signal peptide" evidence="2">
    <location>
        <begin position="1"/>
        <end position="30"/>
    </location>
</feature>
<accession>A0A4V2SQZ4</accession>
<comment type="caution">
    <text evidence="3">The sequence shown here is derived from an EMBL/GenBank/DDBJ whole genome shotgun (WGS) entry which is preliminary data.</text>
</comment>
<evidence type="ECO:0000313" key="4">
    <source>
        <dbReference type="Proteomes" id="UP000294835"/>
    </source>
</evidence>
<reference evidence="3 4" key="1">
    <citation type="submission" date="2019-03" db="EMBL/GenBank/DDBJ databases">
        <title>Genomic Encyclopedia of Type Strains, Phase IV (KMG-IV): sequencing the most valuable type-strain genomes for metagenomic binning, comparative biology and taxonomic classification.</title>
        <authorList>
            <person name="Goeker M."/>
        </authorList>
    </citation>
    <scope>NUCLEOTIDE SEQUENCE [LARGE SCALE GENOMIC DNA]</scope>
    <source>
        <strain evidence="3 4">DSM 18063</strain>
    </source>
</reference>
<keyword evidence="1" id="KW-0812">Transmembrane</keyword>
<evidence type="ECO:0000256" key="1">
    <source>
        <dbReference type="SAM" id="Phobius"/>
    </source>
</evidence>
<dbReference type="RefSeq" id="WP_165915576.1">
    <property type="nucleotide sequence ID" value="NZ_SLXP01000006.1"/>
</dbReference>
<dbReference type="NCBIfam" id="TIGR03370">
    <property type="entry name" value="VPLPA-CTERM"/>
    <property type="match status" value="1"/>
</dbReference>
<proteinExistence type="predicted"/>
<dbReference type="Proteomes" id="UP000294835">
    <property type="component" value="Unassembled WGS sequence"/>
</dbReference>
<keyword evidence="1" id="KW-1133">Transmembrane helix</keyword>
<dbReference type="AlphaFoldDB" id="A0A4V2SQZ4"/>
<keyword evidence="2" id="KW-0732">Signal</keyword>
<gene>
    <name evidence="3" type="ORF">EV662_10649</name>
</gene>
<dbReference type="InterPro" id="IPR022472">
    <property type="entry name" value="VPLPA-CTERM"/>
</dbReference>
<evidence type="ECO:0000313" key="3">
    <source>
        <dbReference type="EMBL" id="TCP40836.1"/>
    </source>
</evidence>
<feature type="chain" id="PRO_5020902266" evidence="2">
    <location>
        <begin position="31"/>
        <end position="235"/>
    </location>
</feature>